<dbReference type="GO" id="GO:0005198">
    <property type="term" value="F:structural molecule activity"/>
    <property type="evidence" value="ECO:0007669"/>
    <property type="project" value="InterPro"/>
</dbReference>
<reference evidence="1 4" key="1">
    <citation type="submission" date="2019-07" db="EMBL/GenBank/DDBJ databases">
        <authorList>
            <consortium name="GenomeTrakr network: Whole genome sequencing for foodborne pathogen traceback"/>
        </authorList>
    </citation>
    <scope>NUCLEOTIDE SEQUENCE [LARGE SCALE GENOMIC DNA]</scope>
    <source>
        <strain evidence="2 3">AZ-TG73163</strain>
        <strain evidence="1 4">PSU-1859</strain>
    </source>
</reference>
<sequence>MFNFFKRKKDMPVNPVKKIGIRQHRKLFVDRKIEEFTKDLHKRSLGLVESDRIEGSMARNVITGSINSAIKGSASRLYNQGRYLALNTSIGSRYCQHVIDSVVGTGLQPRTFVMKGEKLDATTNTAIENAFWRWASSQKRFSRIGKINFLECLKLMEKERVMGGDAFLVLHEDGKDLQVSIYGADCVDWSDQRTLDNGNVVYAGIEYEDEKPVAYWFRRRDLFTQSFTGERVRIPAERVLHYFIPGTADALRGITDFLPIIKDIAHLEAFRETVIIGKRVHASSMAFITSDKENQDSFDVGEDDTENYQPPTMITDFEPGTINILEPGQDVKTVQSTQGGDDFEKFNEAMLTSISMGLSSFKQALTGDTSSINYSSAKFGHNIESARFKTHQDRLVDTVILPLFEAFLRHAVINSKINVRMTQIDSILDATTIIRPRVTSIEPIKDIQSEVLLIESGLKSKAQVIMEMGQDPSQVFKEIEAEKHMLNTCVVSEGETEKEKSPDTQNE</sequence>
<dbReference type="Proteomes" id="UP000527548">
    <property type="component" value="Unassembled WGS sequence"/>
</dbReference>
<dbReference type="GO" id="GO:0019068">
    <property type="term" value="P:virion assembly"/>
    <property type="evidence" value="ECO:0007669"/>
    <property type="project" value="InterPro"/>
</dbReference>
<name>A0A3L4LB87_ECOLX</name>
<organism evidence="1 4">
    <name type="scientific">Escherichia coli</name>
    <dbReference type="NCBI Taxonomy" id="562"/>
    <lineage>
        <taxon>Bacteria</taxon>
        <taxon>Pseudomonadati</taxon>
        <taxon>Pseudomonadota</taxon>
        <taxon>Gammaproteobacteria</taxon>
        <taxon>Enterobacterales</taxon>
        <taxon>Enterobacteriaceae</taxon>
        <taxon>Escherichia</taxon>
    </lineage>
</organism>
<dbReference type="AlphaFoldDB" id="A0A3L4LB87"/>
<gene>
    <name evidence="2" type="ORF">C719_000666</name>
    <name evidence="1" type="ORF">FPS11_00215</name>
</gene>
<dbReference type="RefSeq" id="WP_024245436.1">
    <property type="nucleotide sequence ID" value="NZ_JABWFT010000017.1"/>
</dbReference>
<protein>
    <submittedName>
        <fullName evidence="1">Phage portal protein</fullName>
    </submittedName>
</protein>
<dbReference type="NCBIfam" id="TIGR01539">
    <property type="entry name" value="portal_lambda"/>
    <property type="match status" value="1"/>
</dbReference>
<dbReference type="EMBL" id="AASFMQ010000001">
    <property type="protein sequence ID" value="EFB3613373.1"/>
    <property type="molecule type" value="Genomic_DNA"/>
</dbReference>
<evidence type="ECO:0000313" key="2">
    <source>
        <dbReference type="EMBL" id="EFM0251534.1"/>
    </source>
</evidence>
<accession>A0A3L4LB87</accession>
<dbReference type="Proteomes" id="UP000543252">
    <property type="component" value="Unassembled WGS sequence"/>
</dbReference>
<evidence type="ECO:0000313" key="3">
    <source>
        <dbReference type="Proteomes" id="UP000527548"/>
    </source>
</evidence>
<evidence type="ECO:0000313" key="4">
    <source>
        <dbReference type="Proteomes" id="UP000543252"/>
    </source>
</evidence>
<proteinExistence type="predicted"/>
<dbReference type="InterPro" id="IPR006429">
    <property type="entry name" value="Phage_lambda_portal"/>
</dbReference>
<dbReference type="EMBL" id="AATJOC010000002">
    <property type="protein sequence ID" value="EFM0251534.1"/>
    <property type="molecule type" value="Genomic_DNA"/>
</dbReference>
<evidence type="ECO:0000313" key="1">
    <source>
        <dbReference type="EMBL" id="EFB3613373.1"/>
    </source>
</evidence>
<comment type="caution">
    <text evidence="1">The sequence shown here is derived from an EMBL/GenBank/DDBJ whole genome shotgun (WGS) entry which is preliminary data.</text>
</comment>
<dbReference type="Pfam" id="PF05136">
    <property type="entry name" value="Phage_portal_2"/>
    <property type="match status" value="1"/>
</dbReference>